<reference evidence="7 8" key="2">
    <citation type="submission" date="2019-05" db="EMBL/GenBank/DDBJ databases">
        <title>Genome evolution of the obligate endosymbiont Buchnera aphidicola.</title>
        <authorList>
            <person name="Moran N.A."/>
        </authorList>
    </citation>
    <scope>NUCLEOTIDE SEQUENCE [LARGE SCALE GENOMIC DNA]</scope>
    <source>
        <strain evidence="7 8">Mst</strain>
    </source>
</reference>
<evidence type="ECO:0000256" key="5">
    <source>
        <dbReference type="ARBA" id="ARBA00023167"/>
    </source>
</evidence>
<name>A0A4D6YEQ1_9GAMM</name>
<dbReference type="CDD" id="cd09008">
    <property type="entry name" value="MTAN"/>
    <property type="match status" value="1"/>
</dbReference>
<keyword evidence="5" id="KW-0486">Methionine biosynthesis</keyword>
<keyword evidence="7" id="KW-0326">Glycosidase</keyword>
<accession>A0A4D6YEQ1</accession>
<dbReference type="GO" id="GO:0005829">
    <property type="term" value="C:cytosol"/>
    <property type="evidence" value="ECO:0007669"/>
    <property type="project" value="TreeGrafter"/>
</dbReference>
<evidence type="ECO:0000256" key="2">
    <source>
        <dbReference type="ARBA" id="ARBA00011974"/>
    </source>
</evidence>
<dbReference type="SUPFAM" id="SSF53167">
    <property type="entry name" value="Purine and uridine phosphorylases"/>
    <property type="match status" value="1"/>
</dbReference>
<feature type="domain" description="Nucleoside phosphorylase" evidence="6">
    <location>
        <begin position="2"/>
        <end position="226"/>
    </location>
</feature>
<dbReference type="GO" id="GO:0009164">
    <property type="term" value="P:nucleoside catabolic process"/>
    <property type="evidence" value="ECO:0007669"/>
    <property type="project" value="InterPro"/>
</dbReference>
<reference evidence="7 8" key="1">
    <citation type="submission" date="2018-12" db="EMBL/GenBank/DDBJ databases">
        <authorList>
            <person name="Chong R.A."/>
        </authorList>
    </citation>
    <scope>NUCLEOTIDE SEQUENCE [LARGE SCALE GENOMIC DNA]</scope>
    <source>
        <strain evidence="7 8">Mst</strain>
    </source>
</reference>
<comment type="pathway">
    <text evidence="1">Amino-acid biosynthesis; L-methionine biosynthesis via salvage pathway; S-methyl-5-thio-alpha-D-ribose 1-phosphate from S-methyl-5'-thioadenosine (hydrolase route): step 1/2.</text>
</comment>
<dbReference type="Pfam" id="PF01048">
    <property type="entry name" value="PNP_UDP_1"/>
    <property type="match status" value="1"/>
</dbReference>
<organism evidence="7 8">
    <name type="scientific">Buchnera aphidicola</name>
    <name type="common">Muscaphis stroyani</name>
    <dbReference type="NCBI Taxonomy" id="1241869"/>
    <lineage>
        <taxon>Bacteria</taxon>
        <taxon>Pseudomonadati</taxon>
        <taxon>Pseudomonadota</taxon>
        <taxon>Gammaproteobacteria</taxon>
        <taxon>Enterobacterales</taxon>
        <taxon>Erwiniaceae</taxon>
        <taxon>Buchnera</taxon>
    </lineage>
</organism>
<dbReference type="AlphaFoldDB" id="A0A4D6YEQ1"/>
<dbReference type="NCBIfam" id="TIGR01704">
    <property type="entry name" value="MTA_SAH-Nsdase"/>
    <property type="match status" value="1"/>
</dbReference>
<evidence type="ECO:0000256" key="4">
    <source>
        <dbReference type="ARBA" id="ARBA00022801"/>
    </source>
</evidence>
<dbReference type="EMBL" id="CP034861">
    <property type="protein sequence ID" value="QCI24298.1"/>
    <property type="molecule type" value="Genomic_DNA"/>
</dbReference>
<proteinExistence type="predicted"/>
<evidence type="ECO:0000256" key="3">
    <source>
        <dbReference type="ARBA" id="ARBA00022605"/>
    </source>
</evidence>
<dbReference type="NCBIfam" id="NF004079">
    <property type="entry name" value="PRK05584.1"/>
    <property type="match status" value="1"/>
</dbReference>
<dbReference type="InterPro" id="IPR000845">
    <property type="entry name" value="Nucleoside_phosphorylase_d"/>
</dbReference>
<sequence>MKIGIIAAIEDEIKTLKNILYPYQKKKISSFKIYKGKFKEINIILIKSGIGKVCASMSTMLLINLYKPDLIINNGSSGSLHQSLHVGDIIFPKKICYYDVNLTNFGYDLGQVPCFPKNFVINSNIYNIFKKIFYKFKFNFFNGLLISGDSFVRDCSYVKKLKKLFPSAIAVEMESAAIAQVCYKFNVPFIAIKSISDFSDNSATKNFKKNISIASNKSSKAVKIVLENVINLK</sequence>
<dbReference type="PANTHER" id="PTHR46832:SF1">
    <property type="entry name" value="5'-METHYLTHIOADENOSINE_S-ADENOSYLHOMOCYSTEINE NUCLEOSIDASE"/>
    <property type="match status" value="1"/>
</dbReference>
<dbReference type="Proteomes" id="UP000298673">
    <property type="component" value="Chromosome"/>
</dbReference>
<dbReference type="PANTHER" id="PTHR46832">
    <property type="entry name" value="5'-METHYLTHIOADENOSINE/S-ADENOSYLHOMOCYSTEINE NUCLEOSIDASE"/>
    <property type="match status" value="1"/>
</dbReference>
<dbReference type="GO" id="GO:0019284">
    <property type="term" value="P:L-methionine salvage from S-adenosylmethionine"/>
    <property type="evidence" value="ECO:0007669"/>
    <property type="project" value="TreeGrafter"/>
</dbReference>
<dbReference type="GO" id="GO:0019509">
    <property type="term" value="P:L-methionine salvage from methylthioadenosine"/>
    <property type="evidence" value="ECO:0007669"/>
    <property type="project" value="UniProtKB-UniPathway"/>
</dbReference>
<keyword evidence="4 7" id="KW-0378">Hydrolase</keyword>
<dbReference type="InterPro" id="IPR035994">
    <property type="entry name" value="Nucleoside_phosphorylase_sf"/>
</dbReference>
<evidence type="ECO:0000313" key="7">
    <source>
        <dbReference type="EMBL" id="QCI24298.1"/>
    </source>
</evidence>
<protein>
    <recommendedName>
        <fullName evidence="2">adenosylhomocysteine nucleosidase</fullName>
        <ecNumber evidence="2">3.2.2.9</ecNumber>
    </recommendedName>
</protein>
<dbReference type="GO" id="GO:0008782">
    <property type="term" value="F:adenosylhomocysteine nucleosidase activity"/>
    <property type="evidence" value="ECO:0007669"/>
    <property type="project" value="UniProtKB-EC"/>
</dbReference>
<evidence type="ECO:0000259" key="6">
    <source>
        <dbReference type="Pfam" id="PF01048"/>
    </source>
</evidence>
<dbReference type="RefSeq" id="WP_158343408.1">
    <property type="nucleotide sequence ID" value="NZ_CP034861.1"/>
</dbReference>
<evidence type="ECO:0000256" key="1">
    <source>
        <dbReference type="ARBA" id="ARBA00004945"/>
    </source>
</evidence>
<gene>
    <name evidence="7" type="ORF">D9V75_01005</name>
</gene>
<dbReference type="EC" id="3.2.2.9" evidence="2"/>
<keyword evidence="3" id="KW-0028">Amino-acid biosynthesis</keyword>
<dbReference type="OrthoDB" id="9792278at2"/>
<dbReference type="GO" id="GO:0008930">
    <property type="term" value="F:methylthioadenosine nucleosidase activity"/>
    <property type="evidence" value="ECO:0007669"/>
    <property type="project" value="InterPro"/>
</dbReference>
<dbReference type="UniPathway" id="UPA00904">
    <property type="reaction ID" value="UER00871"/>
</dbReference>
<dbReference type="Gene3D" id="3.40.50.1580">
    <property type="entry name" value="Nucleoside phosphorylase domain"/>
    <property type="match status" value="1"/>
</dbReference>
<evidence type="ECO:0000313" key="8">
    <source>
        <dbReference type="Proteomes" id="UP000298673"/>
    </source>
</evidence>
<dbReference type="InterPro" id="IPR010049">
    <property type="entry name" value="MTA_SAH_Nsdase"/>
</dbReference>